<comment type="caution">
    <text evidence="1">The sequence shown here is derived from an EMBL/GenBank/DDBJ whole genome shotgun (WGS) entry which is preliminary data.</text>
</comment>
<evidence type="ECO:0008006" key="3">
    <source>
        <dbReference type="Google" id="ProtNLM"/>
    </source>
</evidence>
<dbReference type="Proteomes" id="UP001363151">
    <property type="component" value="Unassembled WGS sequence"/>
</dbReference>
<evidence type="ECO:0000313" key="1">
    <source>
        <dbReference type="EMBL" id="KAK7237550.1"/>
    </source>
</evidence>
<evidence type="ECO:0000313" key="2">
    <source>
        <dbReference type="Proteomes" id="UP001363151"/>
    </source>
</evidence>
<dbReference type="SUPFAM" id="SSF52833">
    <property type="entry name" value="Thioredoxin-like"/>
    <property type="match status" value="1"/>
</dbReference>
<accession>A0ABR1FSN9</accession>
<dbReference type="PROSITE" id="PS51354">
    <property type="entry name" value="GLUTAREDOXIN_2"/>
    <property type="match status" value="1"/>
</dbReference>
<dbReference type="Gene3D" id="3.40.30.10">
    <property type="entry name" value="Glutaredoxin"/>
    <property type="match status" value="1"/>
</dbReference>
<dbReference type="InterPro" id="IPR036249">
    <property type="entry name" value="Thioredoxin-like_sf"/>
</dbReference>
<sequence>MARVLVRGGGLQEVGAGLIGASGAAAYLTPKGNFKAYDMDVTEPTALAMMRLVGAWQLGAATVLARDTADVGAFSNWVAAAAILSTAPSWESIGAPKESMAIWIGILAALGKYGMDGKLNKWVPVALWLVNGAQFHFAPQFSADLYQAKSKISPMGLSMLSLSGGMMMVAGTYLGFLANGASQAEAFGYAYAVNGVLAAKWALTEAEGLGAPKHGPLAWAAISAGLAYKSLTAAQRANIISRSAQRAASVGDDRIDQPLPAAPAAHVCGAPGGGKVSGGEVLAKREDSEWLTVGRIAAADDTFEALSAAAARQERLIAEHATRLYTELRRKPGDGSPPIELGLRIDDDVVAVPAPMRRDFVDAATMTAGGFRGFPKKAGGSDMYAQYDLGEDVYGLPYDRAAVRAELARLVEGDAVVVFGWSSCFFCVDAEQKLRDADVPFRAVHVDLWRRSPDVWHDADADDSGSGAARAAKNVRKATNPLQAELALLTGRCSVPVVFVKGELLAAGDDDAHGKVDDALASGDIAIALAGNAPWTAPPGWAPPAATRTCRVCREKYSDATNGDRSCCYHPGSLRGESARKGDWDDAAQGRPTASGDGGELVWTYSCCGQADGAPGCTYDRCRSYDDP</sequence>
<name>A0ABR1FSN9_AURAN</name>
<reference evidence="1 2" key="1">
    <citation type="submission" date="2024-03" db="EMBL/GenBank/DDBJ databases">
        <title>Aureococcus anophagefferens CCMP1851 and Kratosvirus quantuckense: Draft genome of a second virus-susceptible host strain in the model system.</title>
        <authorList>
            <person name="Chase E."/>
            <person name="Truchon A.R."/>
            <person name="Schepens W."/>
            <person name="Wilhelm S.W."/>
        </authorList>
    </citation>
    <scope>NUCLEOTIDE SEQUENCE [LARGE SCALE GENOMIC DNA]</scope>
    <source>
        <strain evidence="1 2">CCMP1851</strain>
    </source>
</reference>
<keyword evidence="2" id="KW-1185">Reference proteome</keyword>
<proteinExistence type="predicted"/>
<protein>
    <recommendedName>
        <fullName evidence="3">Glutaredoxin domain-containing protein</fullName>
    </recommendedName>
</protein>
<organism evidence="1 2">
    <name type="scientific">Aureococcus anophagefferens</name>
    <name type="common">Harmful bloom alga</name>
    <dbReference type="NCBI Taxonomy" id="44056"/>
    <lineage>
        <taxon>Eukaryota</taxon>
        <taxon>Sar</taxon>
        <taxon>Stramenopiles</taxon>
        <taxon>Ochrophyta</taxon>
        <taxon>Pelagophyceae</taxon>
        <taxon>Pelagomonadales</taxon>
        <taxon>Pelagomonadaceae</taxon>
        <taxon>Aureococcus</taxon>
    </lineage>
</organism>
<gene>
    <name evidence="1" type="ORF">SO694_00099073</name>
</gene>
<dbReference type="EMBL" id="JBBJCI010000249">
    <property type="protein sequence ID" value="KAK7237550.1"/>
    <property type="molecule type" value="Genomic_DNA"/>
</dbReference>